<dbReference type="SUPFAM" id="SSF53474">
    <property type="entry name" value="alpha/beta-Hydrolases"/>
    <property type="match status" value="1"/>
</dbReference>
<protein>
    <recommendedName>
        <fullName evidence="8">AB hydrolase-1 domain-containing protein</fullName>
    </recommendedName>
</protein>
<dbReference type="EMBL" id="JAAMPI010000045">
    <property type="protein sequence ID" value="KAF4636870.1"/>
    <property type="molecule type" value="Genomic_DNA"/>
</dbReference>
<organism evidence="6 7">
    <name type="scientific">Cudoniella acicularis</name>
    <dbReference type="NCBI Taxonomy" id="354080"/>
    <lineage>
        <taxon>Eukaryota</taxon>
        <taxon>Fungi</taxon>
        <taxon>Dikarya</taxon>
        <taxon>Ascomycota</taxon>
        <taxon>Pezizomycotina</taxon>
        <taxon>Leotiomycetes</taxon>
        <taxon>Helotiales</taxon>
        <taxon>Tricladiaceae</taxon>
        <taxon>Cudoniella</taxon>
    </lineage>
</organism>
<evidence type="ECO:0000256" key="3">
    <source>
        <dbReference type="SAM" id="SignalP"/>
    </source>
</evidence>
<gene>
    <name evidence="6" type="ORF">G7Y89_g1204</name>
</gene>
<dbReference type="InterPro" id="IPR000073">
    <property type="entry name" value="AB_hydrolase_1"/>
</dbReference>
<evidence type="ECO:0008006" key="8">
    <source>
        <dbReference type="Google" id="ProtNLM"/>
    </source>
</evidence>
<dbReference type="GO" id="GO:0016787">
    <property type="term" value="F:hydrolase activity"/>
    <property type="evidence" value="ECO:0007669"/>
    <property type="project" value="UniProtKB-KW"/>
</dbReference>
<dbReference type="Gene3D" id="3.40.50.1820">
    <property type="entry name" value="alpha/beta hydrolase"/>
    <property type="match status" value="1"/>
</dbReference>
<dbReference type="Pfam" id="PF00561">
    <property type="entry name" value="Abhydrolase_1"/>
    <property type="match status" value="1"/>
</dbReference>
<dbReference type="AlphaFoldDB" id="A0A8H4W9R3"/>
<dbReference type="InterPro" id="IPR029058">
    <property type="entry name" value="AB_hydrolase_fold"/>
</dbReference>
<proteinExistence type="inferred from homology"/>
<evidence type="ECO:0000259" key="4">
    <source>
        <dbReference type="Pfam" id="PF00561"/>
    </source>
</evidence>
<evidence type="ECO:0000259" key="5">
    <source>
        <dbReference type="Pfam" id="PF08386"/>
    </source>
</evidence>
<comment type="caution">
    <text evidence="6">The sequence shown here is derived from an EMBL/GenBank/DDBJ whole genome shotgun (WGS) entry which is preliminary data.</text>
</comment>
<accession>A0A8H4W9R3</accession>
<feature type="chain" id="PRO_5034678184" description="AB hydrolase-1 domain-containing protein" evidence="3">
    <location>
        <begin position="19"/>
        <end position="573"/>
    </location>
</feature>
<evidence type="ECO:0000313" key="7">
    <source>
        <dbReference type="Proteomes" id="UP000566819"/>
    </source>
</evidence>
<dbReference type="OrthoDB" id="425534at2759"/>
<feature type="domain" description="AB hydrolase-1" evidence="4">
    <location>
        <begin position="85"/>
        <end position="251"/>
    </location>
</feature>
<sequence>MKIPFLLSLLGIFHLAIATSSSNCTFDQISPSKTLTWCPCSNGFFCAKLDVPLDYQNPHLGRASVPMVKYPAQTNSSDGPYQGQILLNPGGPGASGISEALNNANEIQAVAGSNWDIVGFDSRGMWLSEPNANCSANNTISAENITLYSRSVPRVTDEFYDSFIEFGKELGERCEKITGGQRDAGPHMSTATTARDMLSIVKAFAASENGERASKPSHLLNYYGISYGTFLGQTFASMFPDRVGNMVLDGVVSPAGYLTNYTSESVYHLDGIIAAFFIYCHEAGPSECSYYTGSTPKDIYERFNQSFVQLDPRKAEAENWSNATDLEAALLTLKVGLLSAAVSPFSYFTLLPKILLDLESAISAQDIGPLANQLSTSFGDPAPGPAAYENPEWSLGVMCSDQNNRLYNKTLQDLRPQLQVLESESIIGEIWSKAVLGCTGWPIKANEIFAGPFGGDTATPILFVSNTYDPVTPIENAIASAPNYKNAQLLTIDGMGYRRRTVKTSIPLQPTPLDICHRYHVLIVFPWKPPHIHIARMEADILPYQYAYFERKKGEEFEGGRVIFEVGGKRVGF</sequence>
<keyword evidence="2" id="KW-0378">Hydrolase</keyword>
<comment type="similarity">
    <text evidence="1">Belongs to the peptidase S33 family.</text>
</comment>
<feature type="signal peptide" evidence="3">
    <location>
        <begin position="1"/>
        <end position="18"/>
    </location>
</feature>
<dbReference type="InterPro" id="IPR013595">
    <property type="entry name" value="Pept_S33_TAP-like_C"/>
</dbReference>
<name>A0A8H4W9R3_9HELO</name>
<dbReference type="InterPro" id="IPR051601">
    <property type="entry name" value="Serine_prot/Carboxylest_S33"/>
</dbReference>
<keyword evidence="7" id="KW-1185">Reference proteome</keyword>
<dbReference type="Pfam" id="PF08386">
    <property type="entry name" value="Abhydrolase_4"/>
    <property type="match status" value="1"/>
</dbReference>
<dbReference type="Proteomes" id="UP000566819">
    <property type="component" value="Unassembled WGS sequence"/>
</dbReference>
<evidence type="ECO:0000256" key="2">
    <source>
        <dbReference type="ARBA" id="ARBA00022801"/>
    </source>
</evidence>
<feature type="domain" description="Peptidase S33 tripeptidyl aminopeptidase-like C-terminal" evidence="5">
    <location>
        <begin position="426"/>
        <end position="496"/>
    </location>
</feature>
<evidence type="ECO:0000313" key="6">
    <source>
        <dbReference type="EMBL" id="KAF4636870.1"/>
    </source>
</evidence>
<dbReference type="PANTHER" id="PTHR43248">
    <property type="entry name" value="2-SUCCINYL-6-HYDROXY-2,4-CYCLOHEXADIENE-1-CARBOXYLATE SYNTHASE"/>
    <property type="match status" value="1"/>
</dbReference>
<reference evidence="6 7" key="1">
    <citation type="submission" date="2020-03" db="EMBL/GenBank/DDBJ databases">
        <title>Draft Genome Sequence of Cudoniella acicularis.</title>
        <authorList>
            <person name="Buettner E."/>
            <person name="Kellner H."/>
        </authorList>
    </citation>
    <scope>NUCLEOTIDE SEQUENCE [LARGE SCALE GENOMIC DNA]</scope>
    <source>
        <strain evidence="6 7">DSM 108380</strain>
    </source>
</reference>
<dbReference type="PANTHER" id="PTHR43248:SF25">
    <property type="entry name" value="AB HYDROLASE-1 DOMAIN-CONTAINING PROTEIN-RELATED"/>
    <property type="match status" value="1"/>
</dbReference>
<keyword evidence="3" id="KW-0732">Signal</keyword>
<evidence type="ECO:0000256" key="1">
    <source>
        <dbReference type="ARBA" id="ARBA00010088"/>
    </source>
</evidence>